<keyword evidence="7" id="KW-0375">Hydrogen ion transport</keyword>
<accession>A0A5C9A1Y7</accession>
<evidence type="ECO:0000256" key="10">
    <source>
        <dbReference type="ARBA" id="ARBA00022927"/>
    </source>
</evidence>
<dbReference type="InterPro" id="IPR020003">
    <property type="entry name" value="ATPase_a/bsu_AS"/>
</dbReference>
<dbReference type="InterPro" id="IPR027417">
    <property type="entry name" value="P-loop_NTPase"/>
</dbReference>
<evidence type="ECO:0000313" key="19">
    <source>
        <dbReference type="EMBL" id="TXS94788.1"/>
    </source>
</evidence>
<keyword evidence="19" id="KW-0969">Cilium</keyword>
<dbReference type="InterPro" id="IPR020005">
    <property type="entry name" value="FliI_clade1"/>
</dbReference>
<comment type="catalytic activity">
    <reaction evidence="16">
        <text>ATP + H2O + cellular proteinSide 1 = ADP + phosphate + cellular proteinSide 2.</text>
        <dbReference type="EC" id="7.4.2.8"/>
    </reaction>
</comment>
<dbReference type="PANTHER" id="PTHR15184:SF81">
    <property type="entry name" value="FLAGELLUM-SPECIFIC ATP SYNTHASE"/>
    <property type="match status" value="1"/>
</dbReference>
<dbReference type="Pfam" id="PF18269">
    <property type="entry name" value="T3SS_ATPase_C"/>
    <property type="match status" value="1"/>
</dbReference>
<feature type="compositionally biased region" description="Basic residues" evidence="17">
    <location>
        <begin position="1"/>
        <end position="11"/>
    </location>
</feature>
<dbReference type="FunFam" id="3.40.50.12240:FF:000002">
    <property type="entry name" value="Flagellum-specific ATP synthase FliI"/>
    <property type="match status" value="1"/>
</dbReference>
<comment type="caution">
    <text evidence="19">The sequence shown here is derived from an EMBL/GenBank/DDBJ whole genome shotgun (WGS) entry which is preliminary data.</text>
</comment>
<dbReference type="InterPro" id="IPR000194">
    <property type="entry name" value="ATPase_F1/V1/A1_a/bsu_nucl-bd"/>
</dbReference>
<evidence type="ECO:0000256" key="11">
    <source>
        <dbReference type="ARBA" id="ARBA00022967"/>
    </source>
</evidence>
<dbReference type="GO" id="GO:0030257">
    <property type="term" value="C:type III protein secretion system complex"/>
    <property type="evidence" value="ECO:0007669"/>
    <property type="project" value="InterPro"/>
</dbReference>
<dbReference type="InterPro" id="IPR050053">
    <property type="entry name" value="ATPase_alpha/beta_chains"/>
</dbReference>
<keyword evidence="11" id="KW-1278">Translocase</keyword>
<dbReference type="InterPro" id="IPR040627">
    <property type="entry name" value="T3SS_ATPase_C"/>
</dbReference>
<evidence type="ECO:0000256" key="16">
    <source>
        <dbReference type="ARBA" id="ARBA00034006"/>
    </source>
</evidence>
<name>A0A5C9A1Y7_9GAMM</name>
<protein>
    <recommendedName>
        <fullName evidence="3">Flagellum-specific ATP synthase</fullName>
        <ecNumber evidence="2">7.1.2.2</ecNumber>
    </recommendedName>
</protein>
<dbReference type="EC" id="7.1.2.2" evidence="2"/>
<keyword evidence="6" id="KW-0547">Nucleotide-binding</keyword>
<reference evidence="19 20" key="1">
    <citation type="submission" date="2019-08" db="EMBL/GenBank/DDBJ databases">
        <title>Parahaliea maris sp. nov., isolated from the surface seawater.</title>
        <authorList>
            <person name="Liu Y."/>
        </authorList>
    </citation>
    <scope>NUCLEOTIDE SEQUENCE [LARGE SCALE GENOMIC DNA]</scope>
    <source>
        <strain evidence="19 20">S2-26</strain>
    </source>
</reference>
<evidence type="ECO:0000256" key="5">
    <source>
        <dbReference type="ARBA" id="ARBA00022490"/>
    </source>
</evidence>
<dbReference type="GO" id="GO:0005524">
    <property type="term" value="F:ATP binding"/>
    <property type="evidence" value="ECO:0007669"/>
    <property type="project" value="UniProtKB-KW"/>
</dbReference>
<evidence type="ECO:0000256" key="4">
    <source>
        <dbReference type="ARBA" id="ARBA00022448"/>
    </source>
</evidence>
<feature type="compositionally biased region" description="Basic residues" evidence="17">
    <location>
        <begin position="23"/>
        <end position="36"/>
    </location>
</feature>
<dbReference type="PROSITE" id="PS00152">
    <property type="entry name" value="ATPASE_ALPHA_BETA"/>
    <property type="match status" value="1"/>
</dbReference>
<dbReference type="NCBIfam" id="TIGR03496">
    <property type="entry name" value="FliI_clade1"/>
    <property type="match status" value="1"/>
</dbReference>
<dbReference type="GO" id="GO:0044780">
    <property type="term" value="P:bacterial-type flagellum assembly"/>
    <property type="evidence" value="ECO:0007669"/>
    <property type="project" value="InterPro"/>
</dbReference>
<dbReference type="GO" id="GO:0005737">
    <property type="term" value="C:cytoplasm"/>
    <property type="evidence" value="ECO:0007669"/>
    <property type="project" value="UniProtKB-SubCell"/>
</dbReference>
<dbReference type="Gene3D" id="3.40.50.12240">
    <property type="match status" value="1"/>
</dbReference>
<dbReference type="GO" id="GO:0030254">
    <property type="term" value="P:protein secretion by the type III secretion system"/>
    <property type="evidence" value="ECO:0007669"/>
    <property type="project" value="InterPro"/>
</dbReference>
<evidence type="ECO:0000313" key="20">
    <source>
        <dbReference type="Proteomes" id="UP000321933"/>
    </source>
</evidence>
<dbReference type="SUPFAM" id="SSF52540">
    <property type="entry name" value="P-loop containing nucleoside triphosphate hydrolases"/>
    <property type="match status" value="1"/>
</dbReference>
<dbReference type="Proteomes" id="UP000321933">
    <property type="component" value="Unassembled WGS sequence"/>
</dbReference>
<comment type="similarity">
    <text evidence="15">Belongs to the ATPase alpha/beta chains family. T3SS ATPase subfamily.</text>
</comment>
<keyword evidence="8" id="KW-1005">Bacterial flagellum biogenesis</keyword>
<organism evidence="19 20">
    <name type="scientific">Parahaliea aestuarii</name>
    <dbReference type="NCBI Taxonomy" id="1852021"/>
    <lineage>
        <taxon>Bacteria</taxon>
        <taxon>Pseudomonadati</taxon>
        <taxon>Pseudomonadota</taxon>
        <taxon>Gammaproteobacteria</taxon>
        <taxon>Cellvibrionales</taxon>
        <taxon>Halieaceae</taxon>
        <taxon>Parahaliea</taxon>
    </lineage>
</organism>
<dbReference type="OrthoDB" id="9148544at2"/>
<keyword evidence="20" id="KW-1185">Reference proteome</keyword>
<dbReference type="SMART" id="SM00382">
    <property type="entry name" value="AAA"/>
    <property type="match status" value="1"/>
</dbReference>
<feature type="domain" description="AAA+ ATPase" evidence="18">
    <location>
        <begin position="215"/>
        <end position="398"/>
    </location>
</feature>
<keyword evidence="19" id="KW-0282">Flagellum</keyword>
<evidence type="ECO:0000259" key="18">
    <source>
        <dbReference type="SMART" id="SM00382"/>
    </source>
</evidence>
<feature type="region of interest" description="Disordered" evidence="17">
    <location>
        <begin position="1"/>
        <end position="45"/>
    </location>
</feature>
<dbReference type="InterPro" id="IPR005714">
    <property type="entry name" value="ATPase_T3SS_FliI/YscN"/>
</dbReference>
<dbReference type="Pfam" id="PF00006">
    <property type="entry name" value="ATP-synt_ab"/>
    <property type="match status" value="1"/>
</dbReference>
<evidence type="ECO:0000256" key="3">
    <source>
        <dbReference type="ARBA" id="ARBA00020580"/>
    </source>
</evidence>
<dbReference type="GO" id="GO:0008564">
    <property type="term" value="F:protein-exporting ATPase activity"/>
    <property type="evidence" value="ECO:0007669"/>
    <property type="project" value="UniProtKB-EC"/>
</dbReference>
<comment type="subcellular location">
    <subcellularLocation>
        <location evidence="1">Cytoplasm</location>
    </subcellularLocation>
</comment>
<dbReference type="GO" id="GO:0071973">
    <property type="term" value="P:bacterial-type flagellum-dependent cell motility"/>
    <property type="evidence" value="ECO:0007669"/>
    <property type="project" value="InterPro"/>
</dbReference>
<keyword evidence="12" id="KW-0406">Ion transport</keyword>
<keyword evidence="4" id="KW-0813">Transport</keyword>
<evidence type="ECO:0000256" key="6">
    <source>
        <dbReference type="ARBA" id="ARBA00022741"/>
    </source>
</evidence>
<dbReference type="AlphaFoldDB" id="A0A5C9A1Y7"/>
<evidence type="ECO:0000256" key="9">
    <source>
        <dbReference type="ARBA" id="ARBA00022840"/>
    </source>
</evidence>
<keyword evidence="19" id="KW-0966">Cell projection</keyword>
<dbReference type="NCBIfam" id="TIGR01026">
    <property type="entry name" value="fliI_yscN"/>
    <property type="match status" value="1"/>
</dbReference>
<dbReference type="Pfam" id="PF02874">
    <property type="entry name" value="ATP-synt_ab_N"/>
    <property type="match status" value="1"/>
</dbReference>
<dbReference type="InterPro" id="IPR004100">
    <property type="entry name" value="ATPase_F1/V1/A1_a/bsu_N"/>
</dbReference>
<sequence length="498" mass="53320">MRKRRAGRQPRKPLAADHDPRAPTRHPRRRRPRRHPVNASVASNPHPAQWCRTLEKVRLRVAGSRNYIGSGRLVRATGLVLEAVGLKVPLGAGCRVELSGASGAVRFAEAEVVGFAGDKVFLMPLQEISGLTPGARVIPLSNNDRGGERHFPVGDALLGRVVDGNGNPLDDGGHLADTALGALNSPPLNPLARSPIDTQIDVGIRAINGLLAVGRGQRMGLFAGSGVGKSVLLGMMARYTSADVIVVGLIGERGREVKDFIDNILGEEGRRRAVVVAAPADNSPLLRLQGAAYATRLAEHFRDSGRNVLLIMDSLTRYAMAQREIALAIGEPPATKGYPPSVFAKLPALVERAGNGRPGGGSITAFYTVLTEGDDQQDPIADAARAILDGHVVLSRQLAEAGHYPAIDIEASISRAMTSITDSAQQQSAQHFKQQYSRYQRNRDLISVGAYSPGSDPGLDRAVALYPTLERYLQQGIHEQATVDDSRSLLGRILGQVK</sequence>
<evidence type="ECO:0000256" key="14">
    <source>
        <dbReference type="ARBA" id="ARBA00023310"/>
    </source>
</evidence>
<proteinExistence type="inferred from homology"/>
<dbReference type="GO" id="GO:0046933">
    <property type="term" value="F:proton-transporting ATP synthase activity, rotational mechanism"/>
    <property type="evidence" value="ECO:0007669"/>
    <property type="project" value="TreeGrafter"/>
</dbReference>
<evidence type="ECO:0000256" key="13">
    <source>
        <dbReference type="ARBA" id="ARBA00023225"/>
    </source>
</evidence>
<evidence type="ECO:0000256" key="2">
    <source>
        <dbReference type="ARBA" id="ARBA00012473"/>
    </source>
</evidence>
<evidence type="ECO:0000256" key="1">
    <source>
        <dbReference type="ARBA" id="ARBA00004496"/>
    </source>
</evidence>
<evidence type="ECO:0000256" key="17">
    <source>
        <dbReference type="SAM" id="MobiDB-lite"/>
    </source>
</evidence>
<evidence type="ECO:0000256" key="7">
    <source>
        <dbReference type="ARBA" id="ARBA00022781"/>
    </source>
</evidence>
<keyword evidence="9" id="KW-0067">ATP-binding</keyword>
<dbReference type="PANTHER" id="PTHR15184">
    <property type="entry name" value="ATP SYNTHASE"/>
    <property type="match status" value="1"/>
</dbReference>
<dbReference type="EMBL" id="VRYZ01000001">
    <property type="protein sequence ID" value="TXS94788.1"/>
    <property type="molecule type" value="Genomic_DNA"/>
</dbReference>
<dbReference type="CDD" id="cd18117">
    <property type="entry name" value="ATP-synt_flagellum-secretory_path_III_N"/>
    <property type="match status" value="1"/>
</dbReference>
<keyword evidence="10" id="KW-0653">Protein transport</keyword>
<dbReference type="CDD" id="cd01136">
    <property type="entry name" value="ATPase_flagellum-secretory_path_III"/>
    <property type="match status" value="1"/>
</dbReference>
<keyword evidence="14" id="KW-0066">ATP synthesis</keyword>
<evidence type="ECO:0000256" key="8">
    <source>
        <dbReference type="ARBA" id="ARBA00022795"/>
    </source>
</evidence>
<evidence type="ECO:0000256" key="15">
    <source>
        <dbReference type="ARBA" id="ARBA00024342"/>
    </source>
</evidence>
<keyword evidence="13" id="KW-1006">Bacterial flagellum protein export</keyword>
<evidence type="ECO:0000256" key="12">
    <source>
        <dbReference type="ARBA" id="ARBA00023065"/>
    </source>
</evidence>
<keyword evidence="5" id="KW-0963">Cytoplasm</keyword>
<dbReference type="InterPro" id="IPR003593">
    <property type="entry name" value="AAA+_ATPase"/>
</dbReference>
<dbReference type="GO" id="GO:0016887">
    <property type="term" value="F:ATP hydrolysis activity"/>
    <property type="evidence" value="ECO:0007669"/>
    <property type="project" value="InterPro"/>
</dbReference>
<gene>
    <name evidence="19" type="primary">fliI</name>
    <name evidence="19" type="ORF">FVW59_02435</name>
</gene>